<dbReference type="GO" id="GO:0140907">
    <property type="term" value="F:flavin-dependent halogenase activity"/>
    <property type="evidence" value="ECO:0007669"/>
    <property type="project" value="UniProtKB-ARBA"/>
</dbReference>
<evidence type="ECO:0000256" key="1">
    <source>
        <dbReference type="ARBA" id="ARBA00005706"/>
    </source>
</evidence>
<dbReference type="SUPFAM" id="SSF51905">
    <property type="entry name" value="FAD/NAD(P)-binding domain"/>
    <property type="match status" value="1"/>
</dbReference>
<protein>
    <submittedName>
        <fullName evidence="3">Uncharacterized protein</fullName>
    </submittedName>
</protein>
<dbReference type="Gene3D" id="3.30.9.100">
    <property type="match status" value="1"/>
</dbReference>
<evidence type="ECO:0000313" key="4">
    <source>
        <dbReference type="Proteomes" id="UP000012065"/>
    </source>
</evidence>
<dbReference type="InterPro" id="IPR036188">
    <property type="entry name" value="FAD/NAD-bd_sf"/>
</dbReference>
<gene>
    <name evidence="3" type="ORF">BN14_05041</name>
</gene>
<dbReference type="PANTHER" id="PTHR43747:SF1">
    <property type="entry name" value="SLR1998 PROTEIN"/>
    <property type="match status" value="1"/>
</dbReference>
<reference evidence="3 4" key="1">
    <citation type="journal article" date="2013" name="J. Biotechnol.">
        <title>Establishment and interpretation of the genome sequence of the phytopathogenic fungus Rhizoctonia solani AG1-IB isolate 7/3/14.</title>
        <authorList>
            <person name="Wibberg D.W."/>
            <person name="Jelonek L.J."/>
            <person name="Rupp O.R."/>
            <person name="Hennig M.H."/>
            <person name="Eikmeyer F.E."/>
            <person name="Goesmann A.G."/>
            <person name="Hartmann A.H."/>
            <person name="Borriss R.B."/>
            <person name="Grosch R.G."/>
            <person name="Puehler A.P."/>
            <person name="Schlueter A.S."/>
        </authorList>
    </citation>
    <scope>NUCLEOTIDE SEQUENCE [LARGE SCALE GENOMIC DNA]</scope>
    <source>
        <strain evidence="4">AG1-IB / isolate 7/3/14</strain>
    </source>
</reference>
<sequence length="313" mass="34291">MDKTEFDVIIVGGGVAGCATALSLMRSAPDAKFALVDNTNPTRFKIGESLPGESKRFLQYLSPSITQRLEQDTTHGIHTRCTANASAWQSPDLQETLATTNPFGEGWHLNRAAFDDHLRTCVQSLCDSRLASSSKVINASFKSVLRSSDRWTLTVSSESGEEYTLRAKWLVDASGRKATVAHKLGAKTVKLDGLIAFYTVFSSTDADPDYRTLIEATETGWWYSSQLSDQKRVVVFHTDDCDPPAKVARRLDGFMDLLHSDTVHISKIITEVDYRPMADAQMSYPQCTAAGSSFLSPCGDKDDQWCAVGDAAG</sequence>
<dbReference type="PANTHER" id="PTHR43747">
    <property type="entry name" value="FAD-BINDING PROTEIN"/>
    <property type="match status" value="1"/>
</dbReference>
<comment type="caution">
    <text evidence="3">The sequence shown here is derived from an EMBL/GenBank/DDBJ whole genome shotgun (WGS) entry which is preliminary data.</text>
</comment>
<dbReference type="Gene3D" id="3.50.50.60">
    <property type="entry name" value="FAD/NAD(P)-binding domain"/>
    <property type="match status" value="1"/>
</dbReference>
<dbReference type="InterPro" id="IPR050816">
    <property type="entry name" value="Flavin-dep_Halogenase_NPB"/>
</dbReference>
<comment type="similarity">
    <text evidence="1">Belongs to the flavin-dependent halogenase family.</text>
</comment>
<proteinExistence type="inferred from homology"/>
<dbReference type="EMBL" id="CAOJ01007376">
    <property type="protein sequence ID" value="CCO31007.1"/>
    <property type="molecule type" value="Genomic_DNA"/>
</dbReference>
<evidence type="ECO:0000256" key="2">
    <source>
        <dbReference type="ARBA" id="ARBA00049364"/>
    </source>
</evidence>
<dbReference type="Proteomes" id="UP000012065">
    <property type="component" value="Unassembled WGS sequence"/>
</dbReference>
<evidence type="ECO:0000313" key="3">
    <source>
        <dbReference type="EMBL" id="CCO31007.1"/>
    </source>
</evidence>
<name>M5C538_THACB</name>
<organism evidence="3 4">
    <name type="scientific">Thanatephorus cucumeris (strain AG1-IB / isolate 7/3/14)</name>
    <name type="common">Lettuce bottom rot fungus</name>
    <name type="synonym">Rhizoctonia solani</name>
    <dbReference type="NCBI Taxonomy" id="1108050"/>
    <lineage>
        <taxon>Eukaryota</taxon>
        <taxon>Fungi</taxon>
        <taxon>Dikarya</taxon>
        <taxon>Basidiomycota</taxon>
        <taxon>Agaricomycotina</taxon>
        <taxon>Agaricomycetes</taxon>
        <taxon>Cantharellales</taxon>
        <taxon>Ceratobasidiaceae</taxon>
        <taxon>Rhizoctonia</taxon>
        <taxon>Rhizoctonia solani AG-1</taxon>
    </lineage>
</organism>
<dbReference type="GO" id="GO:0044550">
    <property type="term" value="P:secondary metabolite biosynthetic process"/>
    <property type="evidence" value="ECO:0007669"/>
    <property type="project" value="UniProtKB-ARBA"/>
</dbReference>
<dbReference type="PRINTS" id="PR00420">
    <property type="entry name" value="RNGMNOXGNASE"/>
</dbReference>
<dbReference type="HOGENOM" id="CLU_024648_6_0_1"/>
<accession>M5C538</accession>
<dbReference type="PROSITE" id="PS51257">
    <property type="entry name" value="PROKAR_LIPOPROTEIN"/>
    <property type="match status" value="1"/>
</dbReference>
<comment type="catalytic activity">
    <reaction evidence="2">
        <text>melleolide F + FADH2 + chloride + O2 = 6'-chloromelleolide F + FAD + 2 H2O + H(+)</text>
        <dbReference type="Rhea" id="RHEA:67160"/>
        <dbReference type="ChEBI" id="CHEBI:15377"/>
        <dbReference type="ChEBI" id="CHEBI:15378"/>
        <dbReference type="ChEBI" id="CHEBI:15379"/>
        <dbReference type="ChEBI" id="CHEBI:17996"/>
        <dbReference type="ChEBI" id="CHEBI:57692"/>
        <dbReference type="ChEBI" id="CHEBI:58307"/>
        <dbReference type="ChEBI" id="CHEBI:167712"/>
        <dbReference type="ChEBI" id="CHEBI:167713"/>
    </reaction>
    <physiologicalReaction direction="left-to-right" evidence="2">
        <dbReference type="Rhea" id="RHEA:67161"/>
    </physiologicalReaction>
</comment>
<dbReference type="AlphaFoldDB" id="M5C538"/>